<dbReference type="AlphaFoldDB" id="A0A1M5YIJ9"/>
<dbReference type="STRING" id="1121306.SAMN02745196_02976"/>
<feature type="transmembrane region" description="Helical" evidence="7">
    <location>
        <begin position="182"/>
        <end position="204"/>
    </location>
</feature>
<accession>A0A1M5YIJ9</accession>
<dbReference type="InterPro" id="IPR027417">
    <property type="entry name" value="P-loop_NTPase"/>
</dbReference>
<evidence type="ECO:0000256" key="1">
    <source>
        <dbReference type="ARBA" id="ARBA00004651"/>
    </source>
</evidence>
<dbReference type="GO" id="GO:0016887">
    <property type="term" value="F:ATP hydrolysis activity"/>
    <property type="evidence" value="ECO:0007669"/>
    <property type="project" value="InterPro"/>
</dbReference>
<evidence type="ECO:0000256" key="7">
    <source>
        <dbReference type="SAM" id="Phobius"/>
    </source>
</evidence>
<dbReference type="PROSITE" id="PS50893">
    <property type="entry name" value="ABC_TRANSPORTER_2"/>
    <property type="match status" value="1"/>
</dbReference>
<dbReference type="PANTHER" id="PTHR43394:SF1">
    <property type="entry name" value="ATP-BINDING CASSETTE SUB-FAMILY B MEMBER 10, MITOCHONDRIAL"/>
    <property type="match status" value="1"/>
</dbReference>
<evidence type="ECO:0000256" key="5">
    <source>
        <dbReference type="ARBA" id="ARBA00022989"/>
    </source>
</evidence>
<evidence type="ECO:0000256" key="2">
    <source>
        <dbReference type="ARBA" id="ARBA00022692"/>
    </source>
</evidence>
<feature type="transmembrane region" description="Helical" evidence="7">
    <location>
        <begin position="53"/>
        <end position="73"/>
    </location>
</feature>
<dbReference type="InterPro" id="IPR017871">
    <property type="entry name" value="ABC_transporter-like_CS"/>
</dbReference>
<dbReference type="InterPro" id="IPR003439">
    <property type="entry name" value="ABC_transporter-like_ATP-bd"/>
</dbReference>
<feature type="transmembrane region" description="Helical" evidence="7">
    <location>
        <begin position="27"/>
        <end position="46"/>
    </location>
</feature>
<protein>
    <submittedName>
        <fullName evidence="10">ATP-binding cassette, subfamily B</fullName>
    </submittedName>
</protein>
<evidence type="ECO:0000313" key="11">
    <source>
        <dbReference type="Proteomes" id="UP000184526"/>
    </source>
</evidence>
<dbReference type="InterPro" id="IPR039421">
    <property type="entry name" value="Type_1_exporter"/>
</dbReference>
<dbReference type="InterPro" id="IPR036640">
    <property type="entry name" value="ABC1_TM_sf"/>
</dbReference>
<dbReference type="SUPFAM" id="SSF52540">
    <property type="entry name" value="P-loop containing nucleoside triphosphate hydrolases"/>
    <property type="match status" value="1"/>
</dbReference>
<dbReference type="EMBL" id="FQXP01000015">
    <property type="protein sequence ID" value="SHI11762.1"/>
    <property type="molecule type" value="Genomic_DNA"/>
</dbReference>
<feature type="domain" description="ABC transporter" evidence="8">
    <location>
        <begin position="359"/>
        <end position="561"/>
    </location>
</feature>
<keyword evidence="2 7" id="KW-0812">Transmembrane</keyword>
<dbReference type="Gene3D" id="3.40.50.300">
    <property type="entry name" value="P-loop containing nucleotide triphosphate hydrolases"/>
    <property type="match status" value="1"/>
</dbReference>
<evidence type="ECO:0000313" key="10">
    <source>
        <dbReference type="EMBL" id="SHI11762.1"/>
    </source>
</evidence>
<dbReference type="PROSITE" id="PS50929">
    <property type="entry name" value="ABC_TM1F"/>
    <property type="match status" value="1"/>
</dbReference>
<dbReference type="GO" id="GO:0005886">
    <property type="term" value="C:plasma membrane"/>
    <property type="evidence" value="ECO:0007669"/>
    <property type="project" value="UniProtKB-SubCell"/>
</dbReference>
<dbReference type="OrthoDB" id="9806726at2"/>
<reference evidence="10 11" key="1">
    <citation type="submission" date="2016-11" db="EMBL/GenBank/DDBJ databases">
        <authorList>
            <person name="Jaros S."/>
            <person name="Januszkiewicz K."/>
            <person name="Wedrychowicz H."/>
        </authorList>
    </citation>
    <scope>NUCLEOTIDE SEQUENCE [LARGE SCALE GENOMIC DNA]</scope>
    <source>
        <strain evidence="10 11">DSM 3089</strain>
    </source>
</reference>
<sequence>MAYFHYVLYLELAKGMDITMKRDFKRLFNMFFLIKKYWLSYGIATFGVASRNLFINLLNALLYSSIITIIQNYSNILLFKSISKFVFILIIFLISDSIFQFLQSITLKNITDYIRNKMFKSILYGKIENINKIGKHSELLFRINSDVDIAATIYGNDIIQPLLYLISGVGAIIVLIKVNYFLIFWALILSFIFLSINIFMGKIFRRIFILNQKNNSTLLMQFSEIFSNGFAIKSLNISNYLYNGFRIGLHKYDTINKQSAKVEATVTVVDTIQSIFKYTGTILLCIYLFSQNIIKLNEIILSTQMVGLIITMITSIGSSYLRLQQSLAGAERIFDVINLPTENYEVKIADIEFGCKDAIVFENLNVSYTKDNYVLKDFNSSIDNNKLTILSGCSGKGKSTLLKVIMGFCTYDEGNVKLWNIDLKKYSVKDLRNLISYIPQNNLIFEGSIKYNIALGTTDSTMEEIENAARMACIHDFIINLPDGYETQIFSQNVTLSGGQKQCIAIARGLLQDRPLLLFDEAFSAMGSGLATQIINNINNKTIVIVSHDTNILKLGKEICL</sequence>
<evidence type="ECO:0000256" key="6">
    <source>
        <dbReference type="ARBA" id="ARBA00023136"/>
    </source>
</evidence>
<dbReference type="GO" id="GO:0015421">
    <property type="term" value="F:ABC-type oligopeptide transporter activity"/>
    <property type="evidence" value="ECO:0007669"/>
    <property type="project" value="TreeGrafter"/>
</dbReference>
<dbReference type="InterPro" id="IPR003593">
    <property type="entry name" value="AAA+_ATPase"/>
</dbReference>
<dbReference type="SMART" id="SM00382">
    <property type="entry name" value="AAA"/>
    <property type="match status" value="1"/>
</dbReference>
<evidence type="ECO:0000259" key="9">
    <source>
        <dbReference type="PROSITE" id="PS50929"/>
    </source>
</evidence>
<comment type="subcellular location">
    <subcellularLocation>
        <location evidence="1">Cell membrane</location>
        <topology evidence="1">Multi-pass membrane protein</topology>
    </subcellularLocation>
</comment>
<keyword evidence="6 7" id="KW-0472">Membrane</keyword>
<feature type="domain" description="ABC transmembrane type-1" evidence="9">
    <location>
        <begin position="54"/>
        <end position="325"/>
    </location>
</feature>
<dbReference type="PANTHER" id="PTHR43394">
    <property type="entry name" value="ATP-DEPENDENT PERMEASE MDL1, MITOCHONDRIAL"/>
    <property type="match status" value="1"/>
</dbReference>
<dbReference type="PROSITE" id="PS00211">
    <property type="entry name" value="ABC_TRANSPORTER_1"/>
    <property type="match status" value="1"/>
</dbReference>
<evidence type="ECO:0000256" key="4">
    <source>
        <dbReference type="ARBA" id="ARBA00022840"/>
    </source>
</evidence>
<proteinExistence type="predicted"/>
<keyword evidence="5 7" id="KW-1133">Transmembrane helix</keyword>
<dbReference type="Pfam" id="PF00664">
    <property type="entry name" value="ABC_membrane"/>
    <property type="match status" value="1"/>
</dbReference>
<dbReference type="SUPFAM" id="SSF90123">
    <property type="entry name" value="ABC transporter transmembrane region"/>
    <property type="match status" value="1"/>
</dbReference>
<organism evidence="10 11">
    <name type="scientific">Clostridium collagenovorans DSM 3089</name>
    <dbReference type="NCBI Taxonomy" id="1121306"/>
    <lineage>
        <taxon>Bacteria</taxon>
        <taxon>Bacillati</taxon>
        <taxon>Bacillota</taxon>
        <taxon>Clostridia</taxon>
        <taxon>Eubacteriales</taxon>
        <taxon>Clostridiaceae</taxon>
        <taxon>Clostridium</taxon>
    </lineage>
</organism>
<dbReference type="Pfam" id="PF00005">
    <property type="entry name" value="ABC_tran"/>
    <property type="match status" value="1"/>
</dbReference>
<evidence type="ECO:0000256" key="3">
    <source>
        <dbReference type="ARBA" id="ARBA00022741"/>
    </source>
</evidence>
<keyword evidence="4 10" id="KW-0067">ATP-binding</keyword>
<name>A0A1M5YIJ9_9CLOT</name>
<keyword evidence="11" id="KW-1185">Reference proteome</keyword>
<feature type="transmembrane region" description="Helical" evidence="7">
    <location>
        <begin position="85"/>
        <end position="107"/>
    </location>
</feature>
<dbReference type="GO" id="GO:0090374">
    <property type="term" value="P:oligopeptide export from mitochondrion"/>
    <property type="evidence" value="ECO:0007669"/>
    <property type="project" value="TreeGrafter"/>
</dbReference>
<evidence type="ECO:0000259" key="8">
    <source>
        <dbReference type="PROSITE" id="PS50893"/>
    </source>
</evidence>
<gene>
    <name evidence="10" type="ORF">SAMN02745196_02976</name>
</gene>
<dbReference type="GO" id="GO:0005524">
    <property type="term" value="F:ATP binding"/>
    <property type="evidence" value="ECO:0007669"/>
    <property type="project" value="UniProtKB-KW"/>
</dbReference>
<feature type="transmembrane region" description="Helical" evidence="7">
    <location>
        <begin position="158"/>
        <end position="176"/>
    </location>
</feature>
<dbReference type="Proteomes" id="UP000184526">
    <property type="component" value="Unassembled WGS sequence"/>
</dbReference>
<keyword evidence="3" id="KW-0547">Nucleotide-binding</keyword>
<dbReference type="InterPro" id="IPR011527">
    <property type="entry name" value="ABC1_TM_dom"/>
</dbReference>
<dbReference type="Gene3D" id="1.20.1560.10">
    <property type="entry name" value="ABC transporter type 1, transmembrane domain"/>
    <property type="match status" value="1"/>
</dbReference>